<proteinExistence type="predicted"/>
<keyword evidence="1" id="KW-1133">Transmembrane helix</keyword>
<keyword evidence="3" id="KW-1185">Reference proteome</keyword>
<accession>A0A1M7AGU5</accession>
<dbReference type="AlphaFoldDB" id="A0A1M7AGU5"/>
<evidence type="ECO:0000256" key="1">
    <source>
        <dbReference type="SAM" id="Phobius"/>
    </source>
</evidence>
<evidence type="ECO:0000313" key="3">
    <source>
        <dbReference type="Proteomes" id="UP000183975"/>
    </source>
</evidence>
<feature type="transmembrane region" description="Helical" evidence="1">
    <location>
        <begin position="7"/>
        <end position="25"/>
    </location>
</feature>
<dbReference type="Proteomes" id="UP000183975">
    <property type="component" value="Unassembled WGS sequence"/>
</dbReference>
<reference evidence="2 3" key="1">
    <citation type="submission" date="2016-11" db="EMBL/GenBank/DDBJ databases">
        <authorList>
            <person name="Jaros S."/>
            <person name="Januszkiewicz K."/>
            <person name="Wedrychowicz H."/>
        </authorList>
    </citation>
    <scope>NUCLEOTIDE SEQUENCE [LARGE SCALE GENOMIC DNA]</scope>
    <source>
        <strain evidence="2 3">DSM 14214</strain>
    </source>
</reference>
<protein>
    <submittedName>
        <fullName evidence="2">Uncharacterized protein</fullName>
    </submittedName>
</protein>
<dbReference type="OrthoDB" id="9875673at2"/>
<dbReference type="RefSeq" id="WP_072853746.1">
    <property type="nucleotide sequence ID" value="NZ_FRAH01000107.1"/>
</dbReference>
<evidence type="ECO:0000313" key="2">
    <source>
        <dbReference type="EMBL" id="SHL41982.1"/>
    </source>
</evidence>
<keyword evidence="1" id="KW-0472">Membrane</keyword>
<sequence>MKRKKQILLYLLLMAICVGGYMKLFDYRLTPHQYFAAEEKYQHVGPSEEILLEGEGAEGTYFILGKWGQNLNYCVMERHMGIFWGSRSGGHYVFPEDDRLRLPPLWGEYQSDMDVLYGICQVDGVTQVQYTLSRLENNEVYYEGTLPVREDGYFYGNHILEEYQKNQYGVSSMMGTDAQGNVLVEYTW</sequence>
<name>A0A1M7AGU5_9FIRM</name>
<organism evidence="2 3">
    <name type="scientific">Anaerotignum lactatifermentans DSM 14214</name>
    <dbReference type="NCBI Taxonomy" id="1121323"/>
    <lineage>
        <taxon>Bacteria</taxon>
        <taxon>Bacillati</taxon>
        <taxon>Bacillota</taxon>
        <taxon>Clostridia</taxon>
        <taxon>Lachnospirales</taxon>
        <taxon>Anaerotignaceae</taxon>
        <taxon>Anaerotignum</taxon>
    </lineage>
</organism>
<keyword evidence="1" id="KW-0812">Transmembrane</keyword>
<dbReference type="EMBL" id="FRAH01000107">
    <property type="protein sequence ID" value="SHL41982.1"/>
    <property type="molecule type" value="Genomic_DNA"/>
</dbReference>
<gene>
    <name evidence="2" type="ORF">SAMN02745138_03403</name>
</gene>